<reference evidence="3" key="1">
    <citation type="journal article" date="2023" name="Mol. Phylogenet. Evol.">
        <title>Genome-scale phylogeny and comparative genomics of the fungal order Sordariales.</title>
        <authorList>
            <person name="Hensen N."/>
            <person name="Bonometti L."/>
            <person name="Westerberg I."/>
            <person name="Brannstrom I.O."/>
            <person name="Guillou S."/>
            <person name="Cros-Aarteil S."/>
            <person name="Calhoun S."/>
            <person name="Haridas S."/>
            <person name="Kuo A."/>
            <person name="Mondo S."/>
            <person name="Pangilinan J."/>
            <person name="Riley R."/>
            <person name="LaButti K."/>
            <person name="Andreopoulos B."/>
            <person name="Lipzen A."/>
            <person name="Chen C."/>
            <person name="Yan M."/>
            <person name="Daum C."/>
            <person name="Ng V."/>
            <person name="Clum A."/>
            <person name="Steindorff A."/>
            <person name="Ohm R.A."/>
            <person name="Martin F."/>
            <person name="Silar P."/>
            <person name="Natvig D.O."/>
            <person name="Lalanne C."/>
            <person name="Gautier V."/>
            <person name="Ament-Velasquez S.L."/>
            <person name="Kruys A."/>
            <person name="Hutchinson M.I."/>
            <person name="Powell A.J."/>
            <person name="Barry K."/>
            <person name="Miller A.N."/>
            <person name="Grigoriev I.V."/>
            <person name="Debuchy R."/>
            <person name="Gladieux P."/>
            <person name="Hiltunen Thoren M."/>
            <person name="Johannesson H."/>
        </authorList>
    </citation>
    <scope>NUCLEOTIDE SEQUENCE</scope>
    <source>
        <strain evidence="3">CBS 990.96</strain>
    </source>
</reference>
<protein>
    <recommendedName>
        <fullName evidence="2">Ecp2 effector protein-like domain-containing protein</fullName>
    </recommendedName>
</protein>
<dbReference type="Proteomes" id="UP001301958">
    <property type="component" value="Unassembled WGS sequence"/>
</dbReference>
<feature type="signal peptide" evidence="1">
    <location>
        <begin position="1"/>
        <end position="20"/>
    </location>
</feature>
<evidence type="ECO:0000313" key="4">
    <source>
        <dbReference type="Proteomes" id="UP001301958"/>
    </source>
</evidence>
<keyword evidence="4" id="KW-1185">Reference proteome</keyword>
<dbReference type="AlphaFoldDB" id="A0AAN7GUW3"/>
<keyword evidence="1" id="KW-0732">Signal</keyword>
<evidence type="ECO:0000313" key="3">
    <source>
        <dbReference type="EMBL" id="KAK4225377.1"/>
    </source>
</evidence>
<dbReference type="EMBL" id="MU865368">
    <property type="protein sequence ID" value="KAK4225377.1"/>
    <property type="molecule type" value="Genomic_DNA"/>
</dbReference>
<gene>
    <name evidence="3" type="ORF">QBC38DRAFT_457324</name>
</gene>
<reference evidence="3" key="2">
    <citation type="submission" date="2023-05" db="EMBL/GenBank/DDBJ databases">
        <authorList>
            <consortium name="Lawrence Berkeley National Laboratory"/>
            <person name="Steindorff A."/>
            <person name="Hensen N."/>
            <person name="Bonometti L."/>
            <person name="Westerberg I."/>
            <person name="Brannstrom I.O."/>
            <person name="Guillou S."/>
            <person name="Cros-Aarteil S."/>
            <person name="Calhoun S."/>
            <person name="Haridas S."/>
            <person name="Kuo A."/>
            <person name="Mondo S."/>
            <person name="Pangilinan J."/>
            <person name="Riley R."/>
            <person name="Labutti K."/>
            <person name="Andreopoulos B."/>
            <person name="Lipzen A."/>
            <person name="Chen C."/>
            <person name="Yanf M."/>
            <person name="Daum C."/>
            <person name="Ng V."/>
            <person name="Clum A."/>
            <person name="Ohm R."/>
            <person name="Martin F."/>
            <person name="Silar P."/>
            <person name="Natvig D."/>
            <person name="Lalanne C."/>
            <person name="Gautier V."/>
            <person name="Ament-Velasquez S.L."/>
            <person name="Kruys A."/>
            <person name="Hutchinson M.I."/>
            <person name="Powell A.J."/>
            <person name="Barry K."/>
            <person name="Miller A.N."/>
            <person name="Grigoriev I.V."/>
            <person name="Debuchy R."/>
            <person name="Gladieux P."/>
            <person name="Thoren M.H."/>
            <person name="Johannesson H."/>
        </authorList>
    </citation>
    <scope>NUCLEOTIDE SEQUENCE</scope>
    <source>
        <strain evidence="3">CBS 990.96</strain>
    </source>
</reference>
<sequence length="304" mass="34093">MQLSHVIFVAFINAITPALGVAVLISNTENTVNRSENTSGDNIATCTARPGISQVSRASPTVQNCLGLIDKLEAKPSSWRLSLPYRYHNSHKTLENYRTCALGITSKQYLTQIDLSRENMVDVIIDSIKRFQTKYGGGRPRIGAKGDIFCNTKGKETFRGTWDLSRTPRIMYGPEDVTSITFQQRNYECVSELQYVLISERAPLAKDCFQMLASIPINKNGILRGQSLDIARFGTCVFNFRAEANTTLVVYGSMIRDIMNHSFGNFRVQLPGKPDTRLGTSGRILCGHLRLPHGYWRMDITDTR</sequence>
<evidence type="ECO:0000256" key="1">
    <source>
        <dbReference type="SAM" id="SignalP"/>
    </source>
</evidence>
<dbReference type="Pfam" id="PF14856">
    <property type="entry name" value="Hce2"/>
    <property type="match status" value="1"/>
</dbReference>
<name>A0AAN7GUW3_9PEZI</name>
<feature type="domain" description="Ecp2 effector protein-like" evidence="2">
    <location>
        <begin position="46"/>
        <end position="150"/>
    </location>
</feature>
<proteinExistence type="predicted"/>
<evidence type="ECO:0000259" key="2">
    <source>
        <dbReference type="Pfam" id="PF14856"/>
    </source>
</evidence>
<comment type="caution">
    <text evidence="3">The sequence shown here is derived from an EMBL/GenBank/DDBJ whole genome shotgun (WGS) entry which is preliminary data.</text>
</comment>
<accession>A0AAN7GUW3</accession>
<feature type="chain" id="PRO_5042992333" description="Ecp2 effector protein-like domain-containing protein" evidence="1">
    <location>
        <begin position="21"/>
        <end position="304"/>
    </location>
</feature>
<dbReference type="InterPro" id="IPR029226">
    <property type="entry name" value="Ecp2-like"/>
</dbReference>
<organism evidence="3 4">
    <name type="scientific">Podospora fimiseda</name>
    <dbReference type="NCBI Taxonomy" id="252190"/>
    <lineage>
        <taxon>Eukaryota</taxon>
        <taxon>Fungi</taxon>
        <taxon>Dikarya</taxon>
        <taxon>Ascomycota</taxon>
        <taxon>Pezizomycotina</taxon>
        <taxon>Sordariomycetes</taxon>
        <taxon>Sordariomycetidae</taxon>
        <taxon>Sordariales</taxon>
        <taxon>Podosporaceae</taxon>
        <taxon>Podospora</taxon>
    </lineage>
</organism>